<reference evidence="3 4" key="1">
    <citation type="submission" date="2024-08" db="EMBL/GenBank/DDBJ databases">
        <authorList>
            <person name="Cucini C."/>
            <person name="Frati F."/>
        </authorList>
    </citation>
    <scope>NUCLEOTIDE SEQUENCE [LARGE SCALE GENOMIC DNA]</scope>
</reference>
<keyword evidence="1" id="KW-0479">Metal-binding</keyword>
<organism evidence="3 4">
    <name type="scientific">Orchesella dallaii</name>
    <dbReference type="NCBI Taxonomy" id="48710"/>
    <lineage>
        <taxon>Eukaryota</taxon>
        <taxon>Metazoa</taxon>
        <taxon>Ecdysozoa</taxon>
        <taxon>Arthropoda</taxon>
        <taxon>Hexapoda</taxon>
        <taxon>Collembola</taxon>
        <taxon>Entomobryomorpha</taxon>
        <taxon>Entomobryoidea</taxon>
        <taxon>Orchesellidae</taxon>
        <taxon>Orchesellinae</taxon>
        <taxon>Orchesella</taxon>
    </lineage>
</organism>
<dbReference type="SUPFAM" id="SSF57667">
    <property type="entry name" value="beta-beta-alpha zinc fingers"/>
    <property type="match status" value="1"/>
</dbReference>
<dbReference type="InterPro" id="IPR013087">
    <property type="entry name" value="Znf_C2H2_type"/>
</dbReference>
<accession>A0ABP1S1Q7</accession>
<feature type="domain" description="C2H2-type" evidence="2">
    <location>
        <begin position="7"/>
        <end position="35"/>
    </location>
</feature>
<evidence type="ECO:0000256" key="1">
    <source>
        <dbReference type="PROSITE-ProRule" id="PRU00042"/>
    </source>
</evidence>
<evidence type="ECO:0000313" key="4">
    <source>
        <dbReference type="Proteomes" id="UP001642540"/>
    </source>
</evidence>
<evidence type="ECO:0000313" key="3">
    <source>
        <dbReference type="EMBL" id="CAL8141597.1"/>
    </source>
</evidence>
<protein>
    <recommendedName>
        <fullName evidence="2">C2H2-type domain-containing protein</fullName>
    </recommendedName>
</protein>
<gene>
    <name evidence="3" type="ORF">ODALV1_LOCUS28791</name>
</gene>
<comment type="caution">
    <text evidence="3">The sequence shown here is derived from an EMBL/GenBank/DDBJ whole genome shotgun (WGS) entry which is preliminary data.</text>
</comment>
<proteinExistence type="predicted"/>
<keyword evidence="4" id="KW-1185">Reference proteome</keyword>
<dbReference type="EMBL" id="CAXLJM020000147">
    <property type="protein sequence ID" value="CAL8141597.1"/>
    <property type="molecule type" value="Genomic_DNA"/>
</dbReference>
<name>A0ABP1S1Q7_9HEXA</name>
<evidence type="ECO:0000259" key="2">
    <source>
        <dbReference type="PROSITE" id="PS50157"/>
    </source>
</evidence>
<dbReference type="PROSITE" id="PS50157">
    <property type="entry name" value="ZINC_FINGER_C2H2_2"/>
    <property type="match status" value="1"/>
</dbReference>
<dbReference type="PROSITE" id="PS00028">
    <property type="entry name" value="ZINC_FINGER_C2H2_1"/>
    <property type="match status" value="1"/>
</dbReference>
<keyword evidence="1" id="KW-0863">Zinc-finger</keyword>
<dbReference type="Gene3D" id="3.30.160.60">
    <property type="entry name" value="Classic Zinc Finger"/>
    <property type="match status" value="1"/>
</dbReference>
<sequence>MIRERPHVCLWCSASFVWKHHLKRHLKRSHEKQDKYEERLKNDFKLITQPQQQYHNVTVNSEETEVNVNVQEIDGEALKIQDALETSMTPLAADCKDRAYNFGELAYDVVWIDSESFSTINAIDWNSLGCQKKHPEKVETDSV</sequence>
<dbReference type="Proteomes" id="UP001642540">
    <property type="component" value="Unassembled WGS sequence"/>
</dbReference>
<keyword evidence="1" id="KW-0862">Zinc</keyword>
<dbReference type="InterPro" id="IPR036236">
    <property type="entry name" value="Znf_C2H2_sf"/>
</dbReference>